<keyword evidence="1" id="KW-1133">Transmembrane helix</keyword>
<comment type="caution">
    <text evidence="2">The sequence shown here is derived from an EMBL/GenBank/DDBJ whole genome shotgun (WGS) entry which is preliminary data.</text>
</comment>
<keyword evidence="1" id="KW-0812">Transmembrane</keyword>
<keyword evidence="3" id="KW-1185">Reference proteome</keyword>
<organism evidence="2 3">
    <name type="scientific">Streptomyces olivoverticillatus</name>
    <dbReference type="NCBI Taxonomy" id="66427"/>
    <lineage>
        <taxon>Bacteria</taxon>
        <taxon>Bacillati</taxon>
        <taxon>Actinomycetota</taxon>
        <taxon>Actinomycetes</taxon>
        <taxon>Kitasatosporales</taxon>
        <taxon>Streptomycetaceae</taxon>
        <taxon>Streptomyces</taxon>
    </lineage>
</organism>
<dbReference type="Proteomes" id="UP000556084">
    <property type="component" value="Unassembled WGS sequence"/>
</dbReference>
<sequence length="85" mass="8449">MNDKIVLALGTCPPGACGKIQDITGWITYMAAWAAGVAFVISGAILCWAYFSGHGSSRAMKALGGACGGSIIISAGSALANALLS</sequence>
<evidence type="ECO:0000313" key="3">
    <source>
        <dbReference type="Proteomes" id="UP000556084"/>
    </source>
</evidence>
<reference evidence="2 3" key="1">
    <citation type="submission" date="2020-08" db="EMBL/GenBank/DDBJ databases">
        <title>Genomic Encyclopedia of Type Strains, Phase III (KMG-III): the genomes of soil and plant-associated and newly described type strains.</title>
        <authorList>
            <person name="Whitman W."/>
        </authorList>
    </citation>
    <scope>NUCLEOTIDE SEQUENCE [LARGE SCALE GENOMIC DNA]</scope>
    <source>
        <strain evidence="2 3">CECT 3266</strain>
    </source>
</reference>
<feature type="transmembrane region" description="Helical" evidence="1">
    <location>
        <begin position="27"/>
        <end position="51"/>
    </location>
</feature>
<dbReference type="EMBL" id="JACHJH010000001">
    <property type="protein sequence ID" value="MBB4892084.1"/>
    <property type="molecule type" value="Genomic_DNA"/>
</dbReference>
<name>A0A7W7PJF9_9ACTN</name>
<dbReference type="RefSeq" id="WP_184346565.1">
    <property type="nucleotide sequence ID" value="NZ_JACHJH010000001.1"/>
</dbReference>
<evidence type="ECO:0000256" key="1">
    <source>
        <dbReference type="SAM" id="Phobius"/>
    </source>
</evidence>
<evidence type="ECO:0008006" key="4">
    <source>
        <dbReference type="Google" id="ProtNLM"/>
    </source>
</evidence>
<keyword evidence="1" id="KW-0472">Membrane</keyword>
<protein>
    <recommendedName>
        <fullName evidence="4">Conjugal transfer protein TrbC</fullName>
    </recommendedName>
</protein>
<evidence type="ECO:0000313" key="2">
    <source>
        <dbReference type="EMBL" id="MBB4892084.1"/>
    </source>
</evidence>
<proteinExistence type="predicted"/>
<accession>A0A7W7PJF9</accession>
<gene>
    <name evidence="2" type="ORF">FHS39_001084</name>
</gene>
<feature type="transmembrane region" description="Helical" evidence="1">
    <location>
        <begin position="63"/>
        <end position="84"/>
    </location>
</feature>
<dbReference type="AlphaFoldDB" id="A0A7W7PJF9"/>